<evidence type="ECO:0000256" key="1">
    <source>
        <dbReference type="ARBA" id="ARBA00022741"/>
    </source>
</evidence>
<comment type="caution">
    <text evidence="8">The sequence shown here is derived from an EMBL/GenBank/DDBJ whole genome shotgun (WGS) entry which is preliminary data.</text>
</comment>
<evidence type="ECO:0000313" key="8">
    <source>
        <dbReference type="EMBL" id="EZQ01517.1"/>
    </source>
</evidence>
<dbReference type="RefSeq" id="WP_052349564.1">
    <property type="nucleotide sequence ID" value="NZ_JFZT01000068.1"/>
</dbReference>
<dbReference type="Gene3D" id="3.40.50.300">
    <property type="entry name" value="P-loop containing nucleotide triphosphate hydrolases"/>
    <property type="match status" value="2"/>
</dbReference>
<keyword evidence="5" id="KW-0051">Antiviral defense</keyword>
<keyword evidence="1" id="KW-0547">Nucleotide-binding</keyword>
<dbReference type="OrthoDB" id="43851at2157"/>
<keyword evidence="9" id="KW-1185">Reference proteome</keyword>
<organism evidence="8 9">
    <name type="scientific">Candidatus Acidianus copahuensis</name>
    <dbReference type="NCBI Taxonomy" id="1160895"/>
    <lineage>
        <taxon>Archaea</taxon>
        <taxon>Thermoproteota</taxon>
        <taxon>Thermoprotei</taxon>
        <taxon>Sulfolobales</taxon>
        <taxon>Sulfolobaceae</taxon>
        <taxon>Acidianus</taxon>
    </lineage>
</organism>
<protein>
    <recommendedName>
        <fullName evidence="10">CRISPR-associated helicase Cas3</fullName>
    </recommendedName>
</protein>
<evidence type="ECO:0000259" key="7">
    <source>
        <dbReference type="PROSITE" id="PS51194"/>
    </source>
</evidence>
<evidence type="ECO:0000259" key="6">
    <source>
        <dbReference type="PROSITE" id="PS51192"/>
    </source>
</evidence>
<evidence type="ECO:0000256" key="4">
    <source>
        <dbReference type="ARBA" id="ARBA00022840"/>
    </source>
</evidence>
<evidence type="ECO:0000256" key="3">
    <source>
        <dbReference type="ARBA" id="ARBA00022806"/>
    </source>
</evidence>
<dbReference type="Pfam" id="PF00270">
    <property type="entry name" value="DEAD"/>
    <property type="match status" value="1"/>
</dbReference>
<dbReference type="Pfam" id="PF22590">
    <property type="entry name" value="Cas3-like_C_2"/>
    <property type="match status" value="1"/>
</dbReference>
<dbReference type="InterPro" id="IPR014001">
    <property type="entry name" value="Helicase_ATP-bd"/>
</dbReference>
<dbReference type="STRING" id="1160895.CM19_12950"/>
<dbReference type="SUPFAM" id="SSF52540">
    <property type="entry name" value="P-loop containing nucleoside triphosphate hydrolases"/>
    <property type="match status" value="1"/>
</dbReference>
<dbReference type="GO" id="GO:0140097">
    <property type="term" value="F:catalytic activity, acting on DNA"/>
    <property type="evidence" value="ECO:0007669"/>
    <property type="project" value="UniProtKB-ARBA"/>
</dbReference>
<dbReference type="PANTHER" id="PTHR47962:SF5">
    <property type="entry name" value="ATP-DEPENDENT HELICASE LHR-RELATED"/>
    <property type="match status" value="1"/>
</dbReference>
<dbReference type="GO" id="GO:0003677">
    <property type="term" value="F:DNA binding"/>
    <property type="evidence" value="ECO:0007669"/>
    <property type="project" value="TreeGrafter"/>
</dbReference>
<reference evidence="8 9" key="1">
    <citation type="submission" date="2014-03" db="EMBL/GenBank/DDBJ databases">
        <title>Draft genome sequence of the novel thermoacidophilic archaea Acidianus copahuensis ALE1 strain, isolated from Copahue volcanic area in Neuquen Argentina.</title>
        <authorList>
            <person name="Urbieta M.S."/>
            <person name="Rascovan N."/>
            <person name="Castro C."/>
            <person name="Revale S."/>
            <person name="Giaveno M.A."/>
            <person name="Vazquez M.P."/>
            <person name="Donati E.R."/>
        </authorList>
    </citation>
    <scope>NUCLEOTIDE SEQUENCE [LARGE SCALE GENOMIC DNA]</scope>
    <source>
        <strain evidence="8 9">ALE1</strain>
    </source>
</reference>
<dbReference type="InterPro" id="IPR001650">
    <property type="entry name" value="Helicase_C-like"/>
</dbReference>
<dbReference type="NCBIfam" id="TIGR01587">
    <property type="entry name" value="cas3_core"/>
    <property type="match status" value="1"/>
</dbReference>
<dbReference type="AlphaFoldDB" id="A0A031LH86"/>
<accession>A0A031LH86</accession>
<feature type="domain" description="Helicase C-terminal" evidence="7">
    <location>
        <begin position="238"/>
        <end position="387"/>
    </location>
</feature>
<dbReference type="GO" id="GO:0051607">
    <property type="term" value="P:defense response to virus"/>
    <property type="evidence" value="ECO:0007669"/>
    <property type="project" value="UniProtKB-KW"/>
</dbReference>
<gene>
    <name evidence="8" type="ORF">CM19_12950</name>
</gene>
<evidence type="ECO:0000256" key="5">
    <source>
        <dbReference type="ARBA" id="ARBA00023118"/>
    </source>
</evidence>
<keyword evidence="2" id="KW-0378">Hydrolase</keyword>
<name>A0A031LH86_9CREN</name>
<evidence type="ECO:0000313" key="9">
    <source>
        <dbReference type="Proteomes" id="UP000024332"/>
    </source>
</evidence>
<keyword evidence="3" id="KW-0347">Helicase</keyword>
<feature type="domain" description="Helicase ATP-binding" evidence="6">
    <location>
        <begin position="27"/>
        <end position="213"/>
    </location>
</feature>
<dbReference type="EMBL" id="JFZT01000068">
    <property type="protein sequence ID" value="EZQ01517.1"/>
    <property type="molecule type" value="Genomic_DNA"/>
</dbReference>
<evidence type="ECO:0008006" key="10">
    <source>
        <dbReference type="Google" id="ProtNLM"/>
    </source>
</evidence>
<dbReference type="PROSITE" id="PS51192">
    <property type="entry name" value="HELICASE_ATP_BIND_1"/>
    <property type="match status" value="1"/>
</dbReference>
<dbReference type="PROSITE" id="PS51194">
    <property type="entry name" value="HELICASE_CTER"/>
    <property type="match status" value="1"/>
</dbReference>
<dbReference type="GO" id="GO:0004386">
    <property type="term" value="F:helicase activity"/>
    <property type="evidence" value="ECO:0007669"/>
    <property type="project" value="UniProtKB-KW"/>
</dbReference>
<evidence type="ECO:0000256" key="2">
    <source>
        <dbReference type="ARBA" id="ARBA00022801"/>
    </source>
</evidence>
<dbReference type="PANTHER" id="PTHR47962">
    <property type="entry name" value="ATP-DEPENDENT HELICASE LHR-RELATED-RELATED"/>
    <property type="match status" value="1"/>
</dbReference>
<dbReference type="InterPro" id="IPR011545">
    <property type="entry name" value="DEAD/DEAH_box_helicase_dom"/>
</dbReference>
<proteinExistence type="predicted"/>
<dbReference type="InterPro" id="IPR052511">
    <property type="entry name" value="ATP-dep_Helicase"/>
</dbReference>
<dbReference type="SMART" id="SM00487">
    <property type="entry name" value="DEXDc"/>
    <property type="match status" value="1"/>
</dbReference>
<keyword evidence="4" id="KW-0067">ATP-binding</keyword>
<dbReference type="GO" id="GO:0005524">
    <property type="term" value="F:ATP binding"/>
    <property type="evidence" value="ECO:0007669"/>
    <property type="project" value="UniProtKB-KW"/>
</dbReference>
<dbReference type="InterPro" id="IPR027417">
    <property type="entry name" value="P-loop_NTPase"/>
</dbReference>
<sequence>MGLIYDSYQDLKPKFSESRPFIDKVLEELDKSEDNFLVEAPTGYGKTAITLSLAKSELEGGYKLVVAYPLRSLIEDQERKFKKFFGNAVGVRYMGREDSPYLIHPISLTTVDTLSLVSIGLSPEDTKNVYQGLYGTNYGSLGHYMFSWSSIFTSSVVLDEVHLLYDSVKSLSYLYALQKISQNFGMRVIMLSATLPSSFTIPGVKQLSFRQEDDEDFFKKRAKKEYPITMLEFDRAEVLQQLAKIVEERKGKKILVYFNTVSDAVHFYKMLGEESKVLVHSRFSKEDREKKIEEIFKKRVIITTQALEAGVDISSEVLITELAPANSIIQRAGRFLRFEEMKGEVFIFKTEDTLNTGVYDYELMERTWSFLQNHSSLNLHVGYKELLDYVYTEQPEIDTKFVDKIISIITDLTRPTESAMKFLLKNEGSLIRDGNIFNVVVDGVEFPANFNLMEKYCGKVQCQEGKEEYCPRSEEEAIIMGLKGCKFILTGNYSHELGFEGE</sequence>
<dbReference type="Proteomes" id="UP000024332">
    <property type="component" value="Unassembled WGS sequence"/>
</dbReference>
<dbReference type="GO" id="GO:0016887">
    <property type="term" value="F:ATP hydrolysis activity"/>
    <property type="evidence" value="ECO:0007669"/>
    <property type="project" value="TreeGrafter"/>
</dbReference>
<dbReference type="InterPro" id="IPR054712">
    <property type="entry name" value="Cas3-like_dom"/>
</dbReference>
<dbReference type="InterPro" id="IPR006474">
    <property type="entry name" value="Helicase_Cas3_CRISPR-ass_core"/>
</dbReference>